<keyword evidence="8" id="KW-1185">Reference proteome</keyword>
<evidence type="ECO:0000256" key="4">
    <source>
        <dbReference type="ARBA" id="ARBA00022833"/>
    </source>
</evidence>
<accession>A0ABD1CD11</accession>
<dbReference type="AlphaFoldDB" id="A0ABD1CD11"/>
<dbReference type="InterPro" id="IPR052035">
    <property type="entry name" value="ZnF_BED_domain_contain"/>
</dbReference>
<evidence type="ECO:0000313" key="7">
    <source>
        <dbReference type="EMBL" id="KAL1374262.1"/>
    </source>
</evidence>
<organism evidence="7 8">
    <name type="scientific">Culex pipiens pipiens</name>
    <name type="common">Northern house mosquito</name>
    <dbReference type="NCBI Taxonomy" id="38569"/>
    <lineage>
        <taxon>Eukaryota</taxon>
        <taxon>Metazoa</taxon>
        <taxon>Ecdysozoa</taxon>
        <taxon>Arthropoda</taxon>
        <taxon>Hexapoda</taxon>
        <taxon>Insecta</taxon>
        <taxon>Pterygota</taxon>
        <taxon>Neoptera</taxon>
        <taxon>Endopterygota</taxon>
        <taxon>Diptera</taxon>
        <taxon>Nematocera</taxon>
        <taxon>Culicoidea</taxon>
        <taxon>Culicidae</taxon>
        <taxon>Culicinae</taxon>
        <taxon>Culicini</taxon>
        <taxon>Culex</taxon>
        <taxon>Culex</taxon>
    </lineage>
</organism>
<proteinExistence type="predicted"/>
<keyword evidence="2" id="KW-0479">Metal-binding</keyword>
<evidence type="ECO:0000256" key="1">
    <source>
        <dbReference type="ARBA" id="ARBA00004123"/>
    </source>
</evidence>
<reference evidence="7 8" key="1">
    <citation type="submission" date="2024-05" db="EMBL/GenBank/DDBJ databases">
        <title>Culex pipiens pipiens assembly and annotation.</title>
        <authorList>
            <person name="Alout H."/>
            <person name="Durand T."/>
        </authorList>
    </citation>
    <scope>NUCLEOTIDE SEQUENCE [LARGE SCALE GENOMIC DNA]</scope>
    <source>
        <strain evidence="7">HA-2024</strain>
        <tissue evidence="7">Whole body</tissue>
    </source>
</reference>
<evidence type="ECO:0000313" key="8">
    <source>
        <dbReference type="Proteomes" id="UP001562425"/>
    </source>
</evidence>
<dbReference type="GO" id="GO:0008270">
    <property type="term" value="F:zinc ion binding"/>
    <property type="evidence" value="ECO:0007669"/>
    <property type="project" value="UniProtKB-KW"/>
</dbReference>
<dbReference type="PANTHER" id="PTHR46481:SF10">
    <property type="entry name" value="ZINC FINGER BED DOMAIN-CONTAINING PROTEIN 39"/>
    <property type="match status" value="1"/>
</dbReference>
<keyword evidence="5" id="KW-0539">Nucleus</keyword>
<sequence>MVAIKAVPFNFFDSKSYKHTSGLIAKSLDLPTHADAMGLLVSQVAGKIRDLIAEELQDVMFSLKLDGVSRHDRKIIGVNAQFKRAGKTIIRTLSMMEIHEKQTGSNLKMHVTSVLQKFRTKIINVYAVNTDRAPNVLSCSRQLKMEQNLALDQDQPPESSTVPADVSVTSGGDEADNVAGAEDDCDNESSPKDSQNDLEVDEMMTDLSNMFQHGDYACLDVVKCGAHVMNSIFKDALKAVDDTWLADVRHVVKASRRVEYRRLFKMAKVPYPKVDVETRWTSTYSMIDSVLTYKDFFVEIGEQYEALKVSDENWNIMQEFANSFGPINVATIALQSPDIIMGDMYRIIKRCKFDINKLKEKNRFAEGLLGALQNRSDSLLESKAFKAAMLFDPRRRFVDSQAVFRER</sequence>
<keyword evidence="4" id="KW-0862">Zinc</keyword>
<feature type="region of interest" description="Disordered" evidence="6">
    <location>
        <begin position="150"/>
        <end position="197"/>
    </location>
</feature>
<gene>
    <name evidence="7" type="ORF">pipiens_000774</name>
</gene>
<dbReference type="SUPFAM" id="SSF53098">
    <property type="entry name" value="Ribonuclease H-like"/>
    <property type="match status" value="1"/>
</dbReference>
<feature type="compositionally biased region" description="Acidic residues" evidence="6">
    <location>
        <begin position="173"/>
        <end position="187"/>
    </location>
</feature>
<evidence type="ECO:0000256" key="3">
    <source>
        <dbReference type="ARBA" id="ARBA00022771"/>
    </source>
</evidence>
<evidence type="ECO:0000256" key="6">
    <source>
        <dbReference type="SAM" id="MobiDB-lite"/>
    </source>
</evidence>
<feature type="compositionally biased region" description="Polar residues" evidence="6">
    <location>
        <begin position="156"/>
        <end position="170"/>
    </location>
</feature>
<evidence type="ECO:0000256" key="2">
    <source>
        <dbReference type="ARBA" id="ARBA00022723"/>
    </source>
</evidence>
<dbReference type="GO" id="GO:0005634">
    <property type="term" value="C:nucleus"/>
    <property type="evidence" value="ECO:0007669"/>
    <property type="project" value="UniProtKB-SubCell"/>
</dbReference>
<dbReference type="InterPro" id="IPR012337">
    <property type="entry name" value="RNaseH-like_sf"/>
</dbReference>
<comment type="subcellular location">
    <subcellularLocation>
        <location evidence="1">Nucleus</location>
    </subcellularLocation>
</comment>
<protein>
    <submittedName>
        <fullName evidence="7">Uncharacterized protein</fullName>
    </submittedName>
</protein>
<dbReference type="EMBL" id="JBEHCU010013508">
    <property type="protein sequence ID" value="KAL1374262.1"/>
    <property type="molecule type" value="Genomic_DNA"/>
</dbReference>
<feature type="non-terminal residue" evidence="7">
    <location>
        <position position="407"/>
    </location>
</feature>
<name>A0ABD1CD11_CULPP</name>
<dbReference type="PANTHER" id="PTHR46481">
    <property type="entry name" value="ZINC FINGER BED DOMAIN-CONTAINING PROTEIN 4"/>
    <property type="match status" value="1"/>
</dbReference>
<comment type="caution">
    <text evidence="7">The sequence shown here is derived from an EMBL/GenBank/DDBJ whole genome shotgun (WGS) entry which is preliminary data.</text>
</comment>
<dbReference type="Proteomes" id="UP001562425">
    <property type="component" value="Unassembled WGS sequence"/>
</dbReference>
<evidence type="ECO:0000256" key="5">
    <source>
        <dbReference type="ARBA" id="ARBA00023242"/>
    </source>
</evidence>
<keyword evidence="3" id="KW-0863">Zinc-finger</keyword>